<comment type="caution">
    <text evidence="2">The sequence shown here is derived from an EMBL/GenBank/DDBJ whole genome shotgun (WGS) entry which is preliminary data.</text>
</comment>
<feature type="region of interest" description="Disordered" evidence="1">
    <location>
        <begin position="74"/>
        <end position="100"/>
    </location>
</feature>
<dbReference type="EMBL" id="JBHMCY010000064">
    <property type="protein sequence ID" value="MFB9466263.1"/>
    <property type="molecule type" value="Genomic_DNA"/>
</dbReference>
<gene>
    <name evidence="2" type="ORF">ACFF45_27000</name>
</gene>
<sequence length="153" mass="16294">MAHVEPAHLVELALGHAASAADETALRHIAGCRHCREELAHMRRVVSTARGAGPAERLTVPPERIWERIAIEHGAGDPAPTRSGTDTRGPCGTRRTASLGRGTARTRAGCFLLGLLGFVRIVRRLARGHRRARPAQDGGAGRRADPPNTSTAP</sequence>
<keyword evidence="3" id="KW-1185">Reference proteome</keyword>
<dbReference type="RefSeq" id="WP_381349149.1">
    <property type="nucleotide sequence ID" value="NZ_JBHMCY010000064.1"/>
</dbReference>
<protein>
    <recommendedName>
        <fullName evidence="4">Zf-HC2 domain-containing protein</fullName>
    </recommendedName>
</protein>
<evidence type="ECO:0000313" key="3">
    <source>
        <dbReference type="Proteomes" id="UP001589709"/>
    </source>
</evidence>
<accession>A0ABV5N7K7</accession>
<dbReference type="Proteomes" id="UP001589709">
    <property type="component" value="Unassembled WGS sequence"/>
</dbReference>
<name>A0ABV5N7K7_9ACTN</name>
<reference evidence="2 3" key="1">
    <citation type="submission" date="2024-09" db="EMBL/GenBank/DDBJ databases">
        <authorList>
            <person name="Sun Q."/>
            <person name="Mori K."/>
        </authorList>
    </citation>
    <scope>NUCLEOTIDE SEQUENCE [LARGE SCALE GENOMIC DNA]</scope>
    <source>
        <strain evidence="2 3">JCM 6917</strain>
    </source>
</reference>
<organism evidence="2 3">
    <name type="scientific">Streptomyces cinereospinus</name>
    <dbReference type="NCBI Taxonomy" id="285561"/>
    <lineage>
        <taxon>Bacteria</taxon>
        <taxon>Bacillati</taxon>
        <taxon>Actinomycetota</taxon>
        <taxon>Actinomycetes</taxon>
        <taxon>Kitasatosporales</taxon>
        <taxon>Streptomycetaceae</taxon>
        <taxon>Streptomyces</taxon>
    </lineage>
</organism>
<evidence type="ECO:0008006" key="4">
    <source>
        <dbReference type="Google" id="ProtNLM"/>
    </source>
</evidence>
<evidence type="ECO:0000256" key="1">
    <source>
        <dbReference type="SAM" id="MobiDB-lite"/>
    </source>
</evidence>
<proteinExistence type="predicted"/>
<evidence type="ECO:0000313" key="2">
    <source>
        <dbReference type="EMBL" id="MFB9466263.1"/>
    </source>
</evidence>
<feature type="region of interest" description="Disordered" evidence="1">
    <location>
        <begin position="128"/>
        <end position="153"/>
    </location>
</feature>